<dbReference type="InterPro" id="IPR021369">
    <property type="entry name" value="DUF2985"/>
</dbReference>
<feature type="transmembrane region" description="Helical" evidence="1">
    <location>
        <begin position="107"/>
        <end position="128"/>
    </location>
</feature>
<dbReference type="EMBL" id="JBFXLU010000060">
    <property type="protein sequence ID" value="KAL2846894.1"/>
    <property type="molecule type" value="Genomic_DNA"/>
</dbReference>
<dbReference type="Proteomes" id="UP001610446">
    <property type="component" value="Unassembled WGS sequence"/>
</dbReference>
<accession>A0ABR4K3I2</accession>
<feature type="transmembrane region" description="Helical" evidence="1">
    <location>
        <begin position="245"/>
        <end position="266"/>
    </location>
</feature>
<dbReference type="PANTHER" id="PTHR35872:SF1">
    <property type="entry name" value="ALPHA-L-RHAMNOSIDASE C"/>
    <property type="match status" value="1"/>
</dbReference>
<evidence type="ECO:0000313" key="3">
    <source>
        <dbReference type="Proteomes" id="UP001610446"/>
    </source>
</evidence>
<dbReference type="PANTHER" id="PTHR35872">
    <property type="entry name" value="INTEGRAL MEMBRANE PROTEIN (AFU_ORTHOLOGUE AFUA_5G07110)"/>
    <property type="match status" value="1"/>
</dbReference>
<keyword evidence="3" id="KW-1185">Reference proteome</keyword>
<name>A0ABR4K3I2_9EURO</name>
<evidence type="ECO:0000256" key="1">
    <source>
        <dbReference type="SAM" id="Phobius"/>
    </source>
</evidence>
<comment type="caution">
    <text evidence="2">The sequence shown here is derived from an EMBL/GenBank/DDBJ whole genome shotgun (WGS) entry which is preliminary data.</text>
</comment>
<keyword evidence="1" id="KW-1133">Transmembrane helix</keyword>
<reference evidence="2 3" key="1">
    <citation type="submission" date="2024-07" db="EMBL/GenBank/DDBJ databases">
        <title>Section-level genome sequencing and comparative genomics of Aspergillus sections Usti and Cavernicolus.</title>
        <authorList>
            <consortium name="Lawrence Berkeley National Laboratory"/>
            <person name="Nybo J.L."/>
            <person name="Vesth T.C."/>
            <person name="Theobald S."/>
            <person name="Frisvad J.C."/>
            <person name="Larsen T.O."/>
            <person name="Kjaerboelling I."/>
            <person name="Rothschild-Mancinelli K."/>
            <person name="Lyhne E.K."/>
            <person name="Kogle M.E."/>
            <person name="Barry K."/>
            <person name="Clum A."/>
            <person name="Na H."/>
            <person name="Ledsgaard L."/>
            <person name="Lin J."/>
            <person name="Lipzen A."/>
            <person name="Kuo A."/>
            <person name="Riley R."/>
            <person name="Mondo S."/>
            <person name="Labutti K."/>
            <person name="Haridas S."/>
            <person name="Pangalinan J."/>
            <person name="Salamov A.A."/>
            <person name="Simmons B.A."/>
            <person name="Magnuson J.K."/>
            <person name="Chen J."/>
            <person name="Drula E."/>
            <person name="Henrissat B."/>
            <person name="Wiebenga A."/>
            <person name="Lubbers R.J."/>
            <person name="Gomes A.C."/>
            <person name="Makela M.R."/>
            <person name="Stajich J."/>
            <person name="Grigoriev I.V."/>
            <person name="Mortensen U.H."/>
            <person name="De Vries R.P."/>
            <person name="Baker S.E."/>
            <person name="Andersen M.R."/>
        </authorList>
    </citation>
    <scope>NUCLEOTIDE SEQUENCE [LARGE SCALE GENOMIC DNA]</scope>
    <source>
        <strain evidence="2 3">CBS 123904</strain>
    </source>
</reference>
<dbReference type="Pfam" id="PF11204">
    <property type="entry name" value="DUF2985"/>
    <property type="match status" value="1"/>
</dbReference>
<protein>
    <submittedName>
        <fullName evidence="2">Uncharacterized protein</fullName>
    </submittedName>
</protein>
<keyword evidence="1" id="KW-0812">Transmembrane</keyword>
<keyword evidence="1" id="KW-0472">Membrane</keyword>
<organism evidence="2 3">
    <name type="scientific">Aspergillus pseudoustus</name>
    <dbReference type="NCBI Taxonomy" id="1810923"/>
    <lineage>
        <taxon>Eukaryota</taxon>
        <taxon>Fungi</taxon>
        <taxon>Dikarya</taxon>
        <taxon>Ascomycota</taxon>
        <taxon>Pezizomycotina</taxon>
        <taxon>Eurotiomycetes</taxon>
        <taxon>Eurotiomycetidae</taxon>
        <taxon>Eurotiales</taxon>
        <taxon>Aspergillaceae</taxon>
        <taxon>Aspergillus</taxon>
        <taxon>Aspergillus subgen. Nidulantes</taxon>
    </lineage>
</organism>
<sequence>MAQLDPLIRAESGVQDMSPALGNKEMESYVELRTSSTSPEHVAPTAAKQRVWLNTAWHWITTPKGFFITIYGLNVVAWGGMLFLLICNAAPAMCHPSCNNLYSSRRIWIEITSQILNGLFCVTGFGLAPWRFRDLYWWCCWRLAGRDREKSLAGIARLASIHQAWYRSPIVVVGCVGCVGDCGCEQNKPATTEGLDLSINGARVAPATATWKMDFVVWCNMWNTIFQGCLAGCMWGMNRFNRPSWTTGLFVALACVVAGAAGYMVFRETRRVARLMETKTADSDIAEKGKNCV</sequence>
<feature type="transmembrane region" description="Helical" evidence="1">
    <location>
        <begin position="66"/>
        <end position="86"/>
    </location>
</feature>
<proteinExistence type="predicted"/>
<evidence type="ECO:0000313" key="2">
    <source>
        <dbReference type="EMBL" id="KAL2846894.1"/>
    </source>
</evidence>
<gene>
    <name evidence="2" type="ORF">BJY01DRAFT_247084</name>
</gene>